<dbReference type="InterPro" id="IPR018060">
    <property type="entry name" value="HTH_AraC"/>
</dbReference>
<organism evidence="5 6">
    <name type="scientific">Niastella soli</name>
    <dbReference type="NCBI Taxonomy" id="2821487"/>
    <lineage>
        <taxon>Bacteria</taxon>
        <taxon>Pseudomonadati</taxon>
        <taxon>Bacteroidota</taxon>
        <taxon>Chitinophagia</taxon>
        <taxon>Chitinophagales</taxon>
        <taxon>Chitinophagaceae</taxon>
        <taxon>Niastella</taxon>
    </lineage>
</organism>
<dbReference type="PANTHER" id="PTHR43280">
    <property type="entry name" value="ARAC-FAMILY TRANSCRIPTIONAL REGULATOR"/>
    <property type="match status" value="1"/>
</dbReference>
<name>A0ABS3Z3A3_9BACT</name>
<reference evidence="5 6" key="1">
    <citation type="submission" date="2021-03" db="EMBL/GenBank/DDBJ databases">
        <title>Assistant Professor.</title>
        <authorList>
            <person name="Huq M.A."/>
        </authorList>
    </citation>
    <scope>NUCLEOTIDE SEQUENCE [LARGE SCALE GENOMIC DNA]</scope>
    <source>
        <strain evidence="5 6">MAH-29</strain>
    </source>
</reference>
<sequence>MQFSQSDFETIQQVKELLEKEFKYQHAQTTLARRFHINESKLRKGFVLINKIPIYEYIVRIRIEKAKELLACTDKPVKMVACQVGYHLKSLEKQFRKLVGMSPLEWRKIYTDRMLMQVKQKPERSIV</sequence>
<dbReference type="InterPro" id="IPR009057">
    <property type="entry name" value="Homeodomain-like_sf"/>
</dbReference>
<accession>A0ABS3Z3A3</accession>
<dbReference type="Proteomes" id="UP000677244">
    <property type="component" value="Unassembled WGS sequence"/>
</dbReference>
<dbReference type="PROSITE" id="PS00041">
    <property type="entry name" value="HTH_ARAC_FAMILY_1"/>
    <property type="match status" value="1"/>
</dbReference>
<feature type="domain" description="HTH araC/xylS-type" evidence="4">
    <location>
        <begin position="12"/>
        <end position="109"/>
    </location>
</feature>
<dbReference type="SMART" id="SM00342">
    <property type="entry name" value="HTH_ARAC"/>
    <property type="match status" value="1"/>
</dbReference>
<dbReference type="RefSeq" id="WP_209143424.1">
    <property type="nucleotide sequence ID" value="NZ_JAGHKO010000014.1"/>
</dbReference>
<dbReference type="InterPro" id="IPR018062">
    <property type="entry name" value="HTH_AraC-typ_CS"/>
</dbReference>
<evidence type="ECO:0000313" key="5">
    <source>
        <dbReference type="EMBL" id="MBO9204647.1"/>
    </source>
</evidence>
<evidence type="ECO:0000256" key="2">
    <source>
        <dbReference type="ARBA" id="ARBA00023125"/>
    </source>
</evidence>
<dbReference type="Gene3D" id="1.10.10.60">
    <property type="entry name" value="Homeodomain-like"/>
    <property type="match status" value="1"/>
</dbReference>
<evidence type="ECO:0000313" key="6">
    <source>
        <dbReference type="Proteomes" id="UP000677244"/>
    </source>
</evidence>
<dbReference type="Pfam" id="PF12833">
    <property type="entry name" value="HTH_18"/>
    <property type="match status" value="1"/>
</dbReference>
<evidence type="ECO:0000259" key="4">
    <source>
        <dbReference type="PROSITE" id="PS01124"/>
    </source>
</evidence>
<evidence type="ECO:0000256" key="1">
    <source>
        <dbReference type="ARBA" id="ARBA00023015"/>
    </source>
</evidence>
<protein>
    <submittedName>
        <fullName evidence="5">Helix-turn-helix transcriptional regulator</fullName>
    </submittedName>
</protein>
<dbReference type="SUPFAM" id="SSF46689">
    <property type="entry name" value="Homeodomain-like"/>
    <property type="match status" value="1"/>
</dbReference>
<dbReference type="PROSITE" id="PS01124">
    <property type="entry name" value="HTH_ARAC_FAMILY_2"/>
    <property type="match status" value="1"/>
</dbReference>
<keyword evidence="1" id="KW-0805">Transcription regulation</keyword>
<dbReference type="EMBL" id="JAGHKO010000014">
    <property type="protein sequence ID" value="MBO9204647.1"/>
    <property type="molecule type" value="Genomic_DNA"/>
</dbReference>
<keyword evidence="3" id="KW-0804">Transcription</keyword>
<dbReference type="PANTHER" id="PTHR43280:SF28">
    <property type="entry name" value="HTH-TYPE TRANSCRIPTIONAL ACTIVATOR RHAS"/>
    <property type="match status" value="1"/>
</dbReference>
<proteinExistence type="predicted"/>
<evidence type="ECO:0000256" key="3">
    <source>
        <dbReference type="ARBA" id="ARBA00023163"/>
    </source>
</evidence>
<keyword evidence="2" id="KW-0238">DNA-binding</keyword>
<comment type="caution">
    <text evidence="5">The sequence shown here is derived from an EMBL/GenBank/DDBJ whole genome shotgun (WGS) entry which is preliminary data.</text>
</comment>
<keyword evidence="6" id="KW-1185">Reference proteome</keyword>
<gene>
    <name evidence="5" type="ORF">J7I42_30445</name>
</gene>